<dbReference type="Gene3D" id="2.30.110.10">
    <property type="entry name" value="Electron Transport, Fmn-binding Protein, Chain A"/>
    <property type="match status" value="1"/>
</dbReference>
<dbReference type="AlphaFoldDB" id="A0A6J7T264"/>
<sequence length="151" mass="16857">MATWAEVETQAPDVAAAILARFMGHPHHVLGTLNRDGAPRLSGINVMHNEEILWFGCMPSSRKGIDIERDHRISLHSAPLLESLEGGDAVISGVARSLAPERVRAWRPETPENGVFYEVYISLMHLVEVRGEDLIVTMWDTEHGVRSVNRQ</sequence>
<evidence type="ECO:0000313" key="1">
    <source>
        <dbReference type="EMBL" id="CAB4761331.1"/>
    </source>
</evidence>
<protein>
    <submittedName>
        <fullName evidence="2">Unannotated protein</fullName>
    </submittedName>
</protein>
<dbReference type="InterPro" id="IPR012349">
    <property type="entry name" value="Split_barrel_FMN-bd"/>
</dbReference>
<gene>
    <name evidence="1" type="ORF">UFOPK2870_00679</name>
    <name evidence="2" type="ORF">UFOPK4293_00516</name>
</gene>
<reference evidence="2" key="1">
    <citation type="submission" date="2020-05" db="EMBL/GenBank/DDBJ databases">
        <authorList>
            <person name="Chiriac C."/>
            <person name="Salcher M."/>
            <person name="Ghai R."/>
            <person name="Kavagutti S V."/>
        </authorList>
    </citation>
    <scope>NUCLEOTIDE SEQUENCE</scope>
</reference>
<organism evidence="2">
    <name type="scientific">freshwater metagenome</name>
    <dbReference type="NCBI Taxonomy" id="449393"/>
    <lineage>
        <taxon>unclassified sequences</taxon>
        <taxon>metagenomes</taxon>
        <taxon>ecological metagenomes</taxon>
    </lineage>
</organism>
<proteinExistence type="predicted"/>
<dbReference type="SUPFAM" id="SSF50475">
    <property type="entry name" value="FMN-binding split barrel"/>
    <property type="match status" value="1"/>
</dbReference>
<dbReference type="EMBL" id="CAFBQH010000022">
    <property type="protein sequence ID" value="CAB5047296.1"/>
    <property type="molecule type" value="Genomic_DNA"/>
</dbReference>
<evidence type="ECO:0000313" key="2">
    <source>
        <dbReference type="EMBL" id="CAB5047296.1"/>
    </source>
</evidence>
<name>A0A6J7T264_9ZZZZ</name>
<accession>A0A6J7T264</accession>
<dbReference type="EMBL" id="CAEZZL010000042">
    <property type="protein sequence ID" value="CAB4761331.1"/>
    <property type="molecule type" value="Genomic_DNA"/>
</dbReference>